<dbReference type="EMBL" id="AHKC01000937">
    <property type="protein sequence ID" value="EKF39518.1"/>
    <property type="molecule type" value="Genomic_DNA"/>
</dbReference>
<evidence type="ECO:0000259" key="7">
    <source>
        <dbReference type="PROSITE" id="PS51722"/>
    </source>
</evidence>
<evidence type="ECO:0000256" key="5">
    <source>
        <dbReference type="ARBA" id="ARBA00023134"/>
    </source>
</evidence>
<dbReference type="PROSITE" id="PS51722">
    <property type="entry name" value="G_TR_2"/>
    <property type="match status" value="1"/>
</dbReference>
<dbReference type="OrthoDB" id="361630at2759"/>
<gene>
    <name evidence="8" type="ORF">MOQ_000253</name>
</gene>
<dbReference type="AlphaFoldDB" id="K2MWA4"/>
<proteinExistence type="inferred from homology"/>
<dbReference type="InterPro" id="IPR027417">
    <property type="entry name" value="P-loop_NTPase"/>
</dbReference>
<dbReference type="Gene3D" id="2.40.30.10">
    <property type="entry name" value="Translation factors"/>
    <property type="match status" value="1"/>
</dbReference>
<keyword evidence="9" id="KW-1185">Reference proteome</keyword>
<evidence type="ECO:0000256" key="4">
    <source>
        <dbReference type="ARBA" id="ARBA00022917"/>
    </source>
</evidence>
<accession>K2MWA4</accession>
<comment type="caution">
    <text evidence="8">The sequence shown here is derived from an EMBL/GenBank/DDBJ whole genome shotgun (WGS) entry which is preliminary data.</text>
</comment>
<dbReference type="Proteomes" id="UP000007350">
    <property type="component" value="Unassembled WGS sequence"/>
</dbReference>
<dbReference type="Pfam" id="PF00009">
    <property type="entry name" value="GTP_EFTU"/>
    <property type="match status" value="1"/>
</dbReference>
<feature type="domain" description="Tr-type G" evidence="7">
    <location>
        <begin position="171"/>
        <end position="401"/>
    </location>
</feature>
<protein>
    <submittedName>
        <fullName evidence="8">Translation initiation factor IF-2, putative</fullName>
    </submittedName>
</protein>
<evidence type="ECO:0000256" key="3">
    <source>
        <dbReference type="ARBA" id="ARBA00022741"/>
    </source>
</evidence>
<dbReference type="PANTHER" id="PTHR43381:SF6">
    <property type="entry name" value="INITIATION FACTOR IF-2, PUTATIVE-RELATED"/>
    <property type="match status" value="1"/>
</dbReference>
<dbReference type="NCBIfam" id="TIGR00231">
    <property type="entry name" value="small_GTP"/>
    <property type="match status" value="1"/>
</dbReference>
<evidence type="ECO:0000256" key="2">
    <source>
        <dbReference type="ARBA" id="ARBA00022540"/>
    </source>
</evidence>
<keyword evidence="4" id="KW-0648">Protein biosynthesis</keyword>
<dbReference type="SUPFAM" id="SSF52540">
    <property type="entry name" value="P-loop containing nucleoside triphosphate hydrolases"/>
    <property type="match status" value="1"/>
</dbReference>
<name>K2MWA4_TRYCR</name>
<keyword evidence="5" id="KW-0342">GTP-binding</keyword>
<keyword evidence="2 8" id="KW-0396">Initiation factor</keyword>
<dbReference type="GO" id="GO:0003924">
    <property type="term" value="F:GTPase activity"/>
    <property type="evidence" value="ECO:0007669"/>
    <property type="project" value="InterPro"/>
</dbReference>
<dbReference type="InterPro" id="IPR005225">
    <property type="entry name" value="Small_GTP-bd"/>
</dbReference>
<dbReference type="GO" id="GO:0005737">
    <property type="term" value="C:cytoplasm"/>
    <property type="evidence" value="ECO:0007669"/>
    <property type="project" value="TreeGrafter"/>
</dbReference>
<reference evidence="8 9" key="1">
    <citation type="journal article" date="2012" name="BMC Genomics">
        <title>Comparative genomic analysis of human infective Trypanosoma cruzi lineages with the bat-restricted subspecies T. cruzi marinkellei.</title>
        <authorList>
            <person name="Franzen O."/>
            <person name="Talavera-Lopez C."/>
            <person name="Ochaya S."/>
            <person name="Butler C.E."/>
            <person name="Messenger L.A."/>
            <person name="Lewis M.D."/>
            <person name="Llewellyn M.S."/>
            <person name="Marinkelle C.J."/>
            <person name="Tyler K.M."/>
            <person name="Miles M.A."/>
            <person name="Andersson B."/>
        </authorList>
    </citation>
    <scope>NUCLEOTIDE SEQUENCE [LARGE SCALE GENOMIC DNA]</scope>
    <source>
        <strain evidence="8 9">B7</strain>
    </source>
</reference>
<feature type="region of interest" description="Disordered" evidence="6">
    <location>
        <begin position="839"/>
        <end position="871"/>
    </location>
</feature>
<dbReference type="CDD" id="cd01887">
    <property type="entry name" value="IF2_eIF5B"/>
    <property type="match status" value="1"/>
</dbReference>
<keyword evidence="3" id="KW-0547">Nucleotide-binding</keyword>
<organism evidence="8 9">
    <name type="scientific">Trypanosoma cruzi marinkellei</name>
    <dbReference type="NCBI Taxonomy" id="85056"/>
    <lineage>
        <taxon>Eukaryota</taxon>
        <taxon>Discoba</taxon>
        <taxon>Euglenozoa</taxon>
        <taxon>Kinetoplastea</taxon>
        <taxon>Metakinetoplastina</taxon>
        <taxon>Trypanosomatida</taxon>
        <taxon>Trypanosomatidae</taxon>
        <taxon>Trypanosoma</taxon>
        <taxon>Schizotrypanum</taxon>
    </lineage>
</organism>
<dbReference type="Gene3D" id="3.40.50.300">
    <property type="entry name" value="P-loop containing nucleotide triphosphate hydrolases"/>
    <property type="match status" value="1"/>
</dbReference>
<comment type="similarity">
    <text evidence="1">Belongs to the TRAFAC class translation factor GTPase superfamily. Classic translation factor GTPase family. IF-2 subfamily.</text>
</comment>
<dbReference type="PANTHER" id="PTHR43381">
    <property type="entry name" value="TRANSLATION INITIATION FACTOR IF-2-RELATED"/>
    <property type="match status" value="1"/>
</dbReference>
<sequence length="871" mass="99664">MWYSRIHLLKFFDTFYPLPSVMDACSFVKFVRKRTSRLAEFLEKEVLASNANRRSRAFDAKAHDDITKSLDALLSLKEKDVERVIWGEHKLTDERLLTCLVPYQMAANIIMRGLPKNVRKMCVEELKAEEDSYFKGIKKKRHNKFIQWIERDVFVSTGLNYLRRLSPLRHARIPVIAVMGHSQHGKTTLLDVLQKTSFSEEESRGTSQAIRAFTISASEDSFRSVTFVDTPGQRVFTETRFHAQIIADALLLVVSLVEGVQSQTLEVIKVALNIDKPILVVLNKLDLYSDPRKADEAMFNVLMDLREAGLNIFMVHNPKDIERLRACEPNTKLDAQSSKEVQNTIQLFAPMKKVDAEYKGSKTHPVVNLKRSCAGVCISAKKKENLDLLWSLIELMSSTLSPFCHSRMENYTSHSCSHQAVILESSKHLFDEESFRIRKSVQRLQKRQDATIEKQKLRLEKNSVSARIHSSLNNEQKKLQGSNPTSTNCLVLTVIVREGCITKGLLFVADQTRGRVEYMIDTAGNFVDKAYPGTAVIIIDVHSNTGCPGVGTHLLSMPFVDERDRVFEYRRWLQWFIECFPNRLNLLRPRGMDVSFAHLGDYGQIGNTHCLEYQLLYGPPQDASSTGINSQSTEEELSINGSKPLEKSIAGYLSEKNLEDQERHNGFPLEDGSHQKMLMEDDLEVTLQSTWTQLQPRKRPETQEMHDEMIKSCIQIGVLFKVDSWHSARMLHREINRLGTRKVAFHVVGMRFGELTADDIMFFGRAMKIAVCYRTPLGLSTDLDQYLEINDTWVLQTDDITEVMLFLKWCAVALHKEHAPDDYGVTERSHKSYLVLMKEKSGKSSEKKADQQKNSRHRRLLVTPNFSHSNL</sequence>
<evidence type="ECO:0000313" key="8">
    <source>
        <dbReference type="EMBL" id="EKF39518.1"/>
    </source>
</evidence>
<dbReference type="GO" id="GO:0003743">
    <property type="term" value="F:translation initiation factor activity"/>
    <property type="evidence" value="ECO:0007669"/>
    <property type="project" value="UniProtKB-KW"/>
</dbReference>
<evidence type="ECO:0000256" key="6">
    <source>
        <dbReference type="SAM" id="MobiDB-lite"/>
    </source>
</evidence>
<dbReference type="InterPro" id="IPR015760">
    <property type="entry name" value="TIF_IF2"/>
</dbReference>
<dbReference type="InterPro" id="IPR000795">
    <property type="entry name" value="T_Tr_GTP-bd_dom"/>
</dbReference>
<evidence type="ECO:0000256" key="1">
    <source>
        <dbReference type="ARBA" id="ARBA00007733"/>
    </source>
</evidence>
<dbReference type="GO" id="GO:0005525">
    <property type="term" value="F:GTP binding"/>
    <property type="evidence" value="ECO:0007669"/>
    <property type="project" value="UniProtKB-KW"/>
</dbReference>
<evidence type="ECO:0000313" key="9">
    <source>
        <dbReference type="Proteomes" id="UP000007350"/>
    </source>
</evidence>
<feature type="compositionally biased region" description="Basic and acidic residues" evidence="6">
    <location>
        <begin position="839"/>
        <end position="853"/>
    </location>
</feature>